<evidence type="ECO:0000313" key="2">
    <source>
        <dbReference type="EMBL" id="KAF6119538.1"/>
    </source>
</evidence>
<dbReference type="Proteomes" id="UP000664940">
    <property type="component" value="Unassembled WGS sequence"/>
</dbReference>
<dbReference type="EMBL" id="JABVXQ010000003">
    <property type="protein sequence ID" value="KAF6119538.1"/>
    <property type="molecule type" value="Genomic_DNA"/>
</dbReference>
<comment type="caution">
    <text evidence="2">The sequence shown here is derived from an EMBL/GenBank/DDBJ whole genome shotgun (WGS) entry which is preliminary data.</text>
</comment>
<gene>
    <name evidence="2" type="ORF">HJG60_010024</name>
</gene>
<feature type="compositionally biased region" description="Polar residues" evidence="1">
    <location>
        <begin position="193"/>
        <end position="203"/>
    </location>
</feature>
<evidence type="ECO:0000313" key="3">
    <source>
        <dbReference type="Proteomes" id="UP000664940"/>
    </source>
</evidence>
<reference evidence="2 3" key="1">
    <citation type="journal article" date="2020" name="Nature">
        <title>Six reference-quality genomes reveal evolution of bat adaptations.</title>
        <authorList>
            <person name="Jebb D."/>
            <person name="Huang Z."/>
            <person name="Pippel M."/>
            <person name="Hughes G.M."/>
            <person name="Lavrichenko K."/>
            <person name="Devanna P."/>
            <person name="Winkler S."/>
            <person name="Jermiin L.S."/>
            <person name="Skirmuntt E.C."/>
            <person name="Katzourakis A."/>
            <person name="Burkitt-Gray L."/>
            <person name="Ray D.A."/>
            <person name="Sullivan K.A.M."/>
            <person name="Roscito J.G."/>
            <person name="Kirilenko B.M."/>
            <person name="Davalos L.M."/>
            <person name="Corthals A.P."/>
            <person name="Power M.L."/>
            <person name="Jones G."/>
            <person name="Ransome R.D."/>
            <person name="Dechmann D.K.N."/>
            <person name="Locatelli A.G."/>
            <person name="Puechmaille S.J."/>
            <person name="Fedrigo O."/>
            <person name="Jarvis E.D."/>
            <person name="Hiller M."/>
            <person name="Vernes S.C."/>
            <person name="Myers E.W."/>
            <person name="Teeling E.C."/>
        </authorList>
    </citation>
    <scope>NUCLEOTIDE SEQUENCE [LARGE SCALE GENOMIC DNA]</scope>
    <source>
        <strain evidence="2">Bat1K_MPI-CBG_1</strain>
    </source>
</reference>
<organism evidence="2 3">
    <name type="scientific">Phyllostomus discolor</name>
    <name type="common">pale spear-nosed bat</name>
    <dbReference type="NCBI Taxonomy" id="89673"/>
    <lineage>
        <taxon>Eukaryota</taxon>
        <taxon>Metazoa</taxon>
        <taxon>Chordata</taxon>
        <taxon>Craniata</taxon>
        <taxon>Vertebrata</taxon>
        <taxon>Euteleostomi</taxon>
        <taxon>Mammalia</taxon>
        <taxon>Eutheria</taxon>
        <taxon>Laurasiatheria</taxon>
        <taxon>Chiroptera</taxon>
        <taxon>Yangochiroptera</taxon>
        <taxon>Phyllostomidae</taxon>
        <taxon>Phyllostominae</taxon>
        <taxon>Phyllostomus</taxon>
    </lineage>
</organism>
<evidence type="ECO:0000256" key="1">
    <source>
        <dbReference type="SAM" id="MobiDB-lite"/>
    </source>
</evidence>
<feature type="region of interest" description="Disordered" evidence="1">
    <location>
        <begin position="1"/>
        <end position="78"/>
    </location>
</feature>
<protein>
    <submittedName>
        <fullName evidence="2">Uncharacterized protein</fullName>
    </submittedName>
</protein>
<proteinExistence type="predicted"/>
<feature type="compositionally biased region" description="Pro residues" evidence="1">
    <location>
        <begin position="138"/>
        <end position="149"/>
    </location>
</feature>
<sequence length="252" mass="27049">MPPLPRLPRRTRQESAPVLGRRSAPDSVSDLDHGSYRATDTIPVTGPNPGPRAQPRIWTCRGLERGRSRCVPPPLLPRTRARTRIPSLGRAWIRTPKRTTAPTGVPPRTKTQRRTHPEPGPQLSSGFGLGCDPRLAPRSPPDAPRPQPPDRGSLGAQPAALQMGPWTQTGTPASGPGRRVRLNTDSDSESDTARSSHPGSSSDAHGASYLVSRPCPNADSDPKPGQRPRSSTPKRIAARTPVPTRTPAQTPT</sequence>
<feature type="region of interest" description="Disordered" evidence="1">
    <location>
        <begin position="91"/>
        <end position="252"/>
    </location>
</feature>
<name>A0A834AS44_9CHIR</name>
<accession>A0A834AS44</accession>
<dbReference type="AlphaFoldDB" id="A0A834AS44"/>